<keyword evidence="2" id="KW-0964">Secreted</keyword>
<gene>
    <name evidence="5" type="ORF">SG34_029035</name>
</gene>
<keyword evidence="6" id="KW-1185">Reference proteome</keyword>
<evidence type="ECO:0008006" key="7">
    <source>
        <dbReference type="Google" id="ProtNLM"/>
    </source>
</evidence>
<evidence type="ECO:0000256" key="1">
    <source>
        <dbReference type="ARBA" id="ARBA00004613"/>
    </source>
</evidence>
<sequence length="491" mass="55693">MNQQVSASKGSFFSLFDLPVTRFRPEALKDLGQVMAKARSYGPSPIESGYAYLAQFIAHDMTELKIEESDKHKSHIPLHALQQLRTPPLELDSVYGKGFNDPDIRVDKATGKMRLGPTYDADNVPQEENDLPRTKDLTPKIKDKRNDGHLILAQLHLQFLKLHNVFVDKIKKLYPKSHWTAETLFNKARHECILHYQQVVLYDFLYAISDRKSWDYIIARDNKSLWDPVYAEEGRMPLEFSGACFRFSHSMVRRRYAVNNKMGHVDLNILAGLTGRGGMKKSQEQPNGKGLPDDAVIDWSMYFKMPGIKPRVFNSTEKINLSITLKPPGRRAPHISETDLLRGNQLSLPDGQTLVKHITSQHPHLKDLIGLELLSPDELNPEMDIYDNGNSRKKKVLDAAGKKYGFDQKTPLWYYVLAESQCRNRGHTLGPLGSIVIAEVIRSLIYLSQPSVLSVCDWQSEYIQGTGNNGGKKHLKFIDLLMAVNPGMSEL</sequence>
<evidence type="ECO:0000313" key="5">
    <source>
        <dbReference type="EMBL" id="WDE05287.1"/>
    </source>
</evidence>
<reference evidence="5 6" key="1">
    <citation type="journal article" date="2015" name="Genome Announc.">
        <title>Draft Genome Sequences of Marine Isolates of Thalassomonas viridans and Thalassomonas actiniarum.</title>
        <authorList>
            <person name="Olonade I."/>
            <person name="van Zyl L.J."/>
            <person name="Trindade M."/>
        </authorList>
    </citation>
    <scope>NUCLEOTIDE SEQUENCE [LARGE SCALE GENOMIC DNA]</scope>
    <source>
        <strain evidence="5 6">XOM25</strain>
    </source>
</reference>
<comment type="subcellular location">
    <subcellularLocation>
        <location evidence="1">Secreted</location>
    </subcellularLocation>
</comment>
<accession>A0AAE9Z2X1</accession>
<feature type="region of interest" description="Disordered" evidence="4">
    <location>
        <begin position="116"/>
        <end position="138"/>
    </location>
</feature>
<organism evidence="5 6">
    <name type="scientific">Thalassomonas viridans</name>
    <dbReference type="NCBI Taxonomy" id="137584"/>
    <lineage>
        <taxon>Bacteria</taxon>
        <taxon>Pseudomonadati</taxon>
        <taxon>Pseudomonadota</taxon>
        <taxon>Gammaproteobacteria</taxon>
        <taxon>Alteromonadales</taxon>
        <taxon>Colwelliaceae</taxon>
        <taxon>Thalassomonas</taxon>
    </lineage>
</organism>
<dbReference type="PANTHER" id="PTHR11475:SF4">
    <property type="entry name" value="CHORION PEROXIDASE"/>
    <property type="match status" value="1"/>
</dbReference>
<dbReference type="SUPFAM" id="SSF48113">
    <property type="entry name" value="Heme-dependent peroxidases"/>
    <property type="match status" value="1"/>
</dbReference>
<dbReference type="GO" id="GO:0005576">
    <property type="term" value="C:extracellular region"/>
    <property type="evidence" value="ECO:0007669"/>
    <property type="project" value="UniProtKB-SubCell"/>
</dbReference>
<dbReference type="InterPro" id="IPR037120">
    <property type="entry name" value="Haem_peroxidase_sf_animal"/>
</dbReference>
<dbReference type="AlphaFoldDB" id="A0AAE9Z2X1"/>
<evidence type="ECO:0000256" key="2">
    <source>
        <dbReference type="ARBA" id="ARBA00022525"/>
    </source>
</evidence>
<protein>
    <recommendedName>
        <fullName evidence="7">Heme peroxidase</fullName>
    </recommendedName>
</protein>
<proteinExistence type="predicted"/>
<evidence type="ECO:0000313" key="6">
    <source>
        <dbReference type="Proteomes" id="UP000032352"/>
    </source>
</evidence>
<dbReference type="KEGG" id="tvd:SG34_029035"/>
<dbReference type="PROSITE" id="PS50292">
    <property type="entry name" value="PEROXIDASE_3"/>
    <property type="match status" value="1"/>
</dbReference>
<dbReference type="RefSeq" id="WP_044840899.1">
    <property type="nucleotide sequence ID" value="NZ_CP059733.1"/>
</dbReference>
<reference evidence="5 6" key="2">
    <citation type="journal article" date="2022" name="Mar. Drugs">
        <title>Bioassay-Guided Fractionation Leads to the Detection of Cholic Acid Generated by the Rare Thalassomonas sp.</title>
        <authorList>
            <person name="Pheiffer F."/>
            <person name="Schneider Y.K."/>
            <person name="Hansen E.H."/>
            <person name="Andersen J.H."/>
            <person name="Isaksson J."/>
            <person name="Busche T."/>
            <person name="R C."/>
            <person name="Kalinowski J."/>
            <person name="Zyl L.V."/>
            <person name="Trindade M."/>
        </authorList>
    </citation>
    <scope>NUCLEOTIDE SEQUENCE [LARGE SCALE GENOMIC DNA]</scope>
    <source>
        <strain evidence="5 6">XOM25</strain>
    </source>
</reference>
<keyword evidence="3" id="KW-0325">Glycoprotein</keyword>
<dbReference type="Gene3D" id="1.10.640.10">
    <property type="entry name" value="Haem peroxidase domain superfamily, animal type"/>
    <property type="match status" value="1"/>
</dbReference>
<dbReference type="GO" id="GO:0004601">
    <property type="term" value="F:peroxidase activity"/>
    <property type="evidence" value="ECO:0007669"/>
    <property type="project" value="InterPro"/>
</dbReference>
<dbReference type="Proteomes" id="UP000032352">
    <property type="component" value="Chromosome"/>
</dbReference>
<dbReference type="EMBL" id="CP059733">
    <property type="protein sequence ID" value="WDE05287.1"/>
    <property type="molecule type" value="Genomic_DNA"/>
</dbReference>
<dbReference type="InterPro" id="IPR019791">
    <property type="entry name" value="Haem_peroxidase_animal"/>
</dbReference>
<dbReference type="Pfam" id="PF03098">
    <property type="entry name" value="An_peroxidase"/>
    <property type="match status" value="1"/>
</dbReference>
<dbReference type="GO" id="GO:0020037">
    <property type="term" value="F:heme binding"/>
    <property type="evidence" value="ECO:0007669"/>
    <property type="project" value="InterPro"/>
</dbReference>
<dbReference type="GO" id="GO:0006979">
    <property type="term" value="P:response to oxidative stress"/>
    <property type="evidence" value="ECO:0007669"/>
    <property type="project" value="InterPro"/>
</dbReference>
<name>A0AAE9Z2X1_9GAMM</name>
<dbReference type="PANTHER" id="PTHR11475">
    <property type="entry name" value="OXIDASE/PEROXIDASE"/>
    <property type="match status" value="1"/>
</dbReference>
<dbReference type="InterPro" id="IPR010255">
    <property type="entry name" value="Haem_peroxidase_sf"/>
</dbReference>
<evidence type="ECO:0000256" key="3">
    <source>
        <dbReference type="ARBA" id="ARBA00023180"/>
    </source>
</evidence>
<evidence type="ECO:0000256" key="4">
    <source>
        <dbReference type="SAM" id="MobiDB-lite"/>
    </source>
</evidence>